<dbReference type="InterPro" id="IPR045361">
    <property type="entry name" value="CIS_tube_prot_N"/>
</dbReference>
<accession>A0A2R4CC34</accession>
<proteinExistence type="predicted"/>
<name>A0A2R4CC34_9BURK</name>
<dbReference type="KEGG" id="masz:C9I28_16820"/>
<evidence type="ECO:0000259" key="1">
    <source>
        <dbReference type="Pfam" id="PF19266"/>
    </source>
</evidence>
<dbReference type="RefSeq" id="WP_107142471.1">
    <property type="nucleotide sequence ID" value="NZ_CP028324.1"/>
</dbReference>
<dbReference type="Proteomes" id="UP000240505">
    <property type="component" value="Chromosome"/>
</dbReference>
<keyword evidence="3" id="KW-1185">Reference proteome</keyword>
<protein>
    <submittedName>
        <fullName evidence="2">Peptidoglycan-binding protein</fullName>
    </submittedName>
</protein>
<evidence type="ECO:0000313" key="2">
    <source>
        <dbReference type="EMBL" id="AVR97122.1"/>
    </source>
</evidence>
<reference evidence="2 3" key="1">
    <citation type="submission" date="2018-03" db="EMBL/GenBank/DDBJ databases">
        <title>Massilia armeniaca sp. nov., isolated from desert soil.</title>
        <authorList>
            <person name="Huang H."/>
            <person name="Ren M."/>
        </authorList>
    </citation>
    <scope>NUCLEOTIDE SEQUENCE [LARGE SCALE GENOMIC DNA]</scope>
    <source>
        <strain evidence="2 3">ZMN-3</strain>
    </source>
</reference>
<dbReference type="AlphaFoldDB" id="A0A2R4CC34"/>
<sequence>MVEKTRLTIEQLKAGGSAVVKKFEAAINPATYSLATEACFTDENKLLKEQAEKLELPALVLDGTGVVPMGDGDPLTVPQQLNKLRDVITTPDGDTYRSRPVVRVSWGPLQFEGRVKKVSVTYTLFAPTGVPLRATVKLEFIGPDTPPVGEGRATVAVEHAQLRKQLQVSADTLPQICFNAYADPARNQSVARDNALTSIRNLPPNQTLVMA</sequence>
<gene>
    <name evidence="2" type="ORF">C9I28_16820</name>
</gene>
<evidence type="ECO:0000313" key="3">
    <source>
        <dbReference type="Proteomes" id="UP000240505"/>
    </source>
</evidence>
<feature type="domain" description="Contractile injection system tube protein N-terminal" evidence="1">
    <location>
        <begin position="4"/>
        <end position="142"/>
    </location>
</feature>
<dbReference type="EMBL" id="CP028324">
    <property type="protein sequence ID" value="AVR97122.1"/>
    <property type="molecule type" value="Genomic_DNA"/>
</dbReference>
<organism evidence="2 3">
    <name type="scientific">Pseudoduganella armeniaca</name>
    <dbReference type="NCBI Taxonomy" id="2072590"/>
    <lineage>
        <taxon>Bacteria</taxon>
        <taxon>Pseudomonadati</taxon>
        <taxon>Pseudomonadota</taxon>
        <taxon>Betaproteobacteria</taxon>
        <taxon>Burkholderiales</taxon>
        <taxon>Oxalobacteraceae</taxon>
        <taxon>Telluria group</taxon>
        <taxon>Pseudoduganella</taxon>
    </lineage>
</organism>
<dbReference type="OrthoDB" id="9815939at2"/>
<dbReference type="Pfam" id="PF19266">
    <property type="entry name" value="CIS_tube"/>
    <property type="match status" value="1"/>
</dbReference>